<proteinExistence type="inferred from homology"/>
<dbReference type="AlphaFoldDB" id="A0ABD3WJT4"/>
<dbReference type="Pfam" id="PF00025">
    <property type="entry name" value="Arf"/>
    <property type="match status" value="1"/>
</dbReference>
<dbReference type="EMBL" id="JBJQND010000006">
    <property type="protein sequence ID" value="KAL3873468.1"/>
    <property type="molecule type" value="Genomic_DNA"/>
</dbReference>
<evidence type="ECO:0000256" key="4">
    <source>
        <dbReference type="ARBA" id="ARBA00022707"/>
    </source>
</evidence>
<comment type="similarity">
    <text evidence="2 12">Belongs to the small GTPase superfamily. Arf family.</text>
</comment>
<dbReference type="GO" id="GO:0015031">
    <property type="term" value="P:protein transport"/>
    <property type="evidence" value="ECO:0007669"/>
    <property type="project" value="UniProtKB-KW"/>
</dbReference>
<sequence length="137" mass="15401">MGFNCETVHITSGQSFTIWDIGGDDKIRPLWKMYLKGSKGLVYVIDSSDKERLEEARKELFSICKIPDFQGIPIVVIANKQDMPGAMDPKYIAEFFKLKAQTDRDWCVRGSSALTGNGVGDSLEILAKLILDIQKER</sequence>
<dbReference type="InterPro" id="IPR005225">
    <property type="entry name" value="Small_GTP-bd"/>
</dbReference>
<dbReference type="Gene3D" id="3.40.50.300">
    <property type="entry name" value="P-loop containing nucleotide triphosphate hydrolases"/>
    <property type="match status" value="1"/>
</dbReference>
<gene>
    <name evidence="13" type="ORF">ACJMK2_036581</name>
</gene>
<keyword evidence="3" id="KW-0813">Transport</keyword>
<evidence type="ECO:0000256" key="3">
    <source>
        <dbReference type="ARBA" id="ARBA00022448"/>
    </source>
</evidence>
<dbReference type="SUPFAM" id="SSF52540">
    <property type="entry name" value="P-loop containing nucleoside triphosphate hydrolases"/>
    <property type="match status" value="1"/>
</dbReference>
<evidence type="ECO:0000256" key="12">
    <source>
        <dbReference type="RuleBase" id="RU003925"/>
    </source>
</evidence>
<evidence type="ECO:0000256" key="5">
    <source>
        <dbReference type="ARBA" id="ARBA00022741"/>
    </source>
</evidence>
<feature type="binding site" evidence="11">
    <location>
        <position position="23"/>
    </location>
    <ligand>
        <name>GTP</name>
        <dbReference type="ChEBI" id="CHEBI:37565"/>
    </ligand>
</feature>
<evidence type="ECO:0000256" key="7">
    <source>
        <dbReference type="ARBA" id="ARBA00022927"/>
    </source>
</evidence>
<dbReference type="CDD" id="cd00878">
    <property type="entry name" value="Arf_Arl"/>
    <property type="match status" value="1"/>
</dbReference>
<keyword evidence="9 11" id="KW-0342">GTP-binding</keyword>
<evidence type="ECO:0000256" key="9">
    <source>
        <dbReference type="ARBA" id="ARBA00023134"/>
    </source>
</evidence>
<keyword evidence="10" id="KW-0449">Lipoprotein</keyword>
<evidence type="ECO:0000256" key="8">
    <source>
        <dbReference type="ARBA" id="ARBA00023034"/>
    </source>
</evidence>
<dbReference type="NCBIfam" id="TIGR00231">
    <property type="entry name" value="small_GTP"/>
    <property type="match status" value="1"/>
</dbReference>
<evidence type="ECO:0000256" key="6">
    <source>
        <dbReference type="ARBA" id="ARBA00022892"/>
    </source>
</evidence>
<evidence type="ECO:0000256" key="11">
    <source>
        <dbReference type="PIRSR" id="PIRSR606689-1"/>
    </source>
</evidence>
<evidence type="ECO:0000256" key="2">
    <source>
        <dbReference type="ARBA" id="ARBA00010290"/>
    </source>
</evidence>
<dbReference type="PRINTS" id="PR00328">
    <property type="entry name" value="SAR1GTPBP"/>
</dbReference>
<dbReference type="SMART" id="SM00177">
    <property type="entry name" value="ARF"/>
    <property type="match status" value="1"/>
</dbReference>
<comment type="subcellular location">
    <subcellularLocation>
        <location evidence="1">Golgi apparatus</location>
    </subcellularLocation>
</comment>
<keyword evidence="8" id="KW-0333">Golgi apparatus</keyword>
<evidence type="ECO:0000256" key="10">
    <source>
        <dbReference type="ARBA" id="ARBA00023288"/>
    </source>
</evidence>
<evidence type="ECO:0000313" key="14">
    <source>
        <dbReference type="Proteomes" id="UP001634394"/>
    </source>
</evidence>
<dbReference type="InterPro" id="IPR006689">
    <property type="entry name" value="Small_GTPase_ARF/SAR"/>
</dbReference>
<dbReference type="GO" id="GO:0005525">
    <property type="term" value="F:GTP binding"/>
    <property type="evidence" value="ECO:0007669"/>
    <property type="project" value="UniProtKB-KW"/>
</dbReference>
<reference evidence="13 14" key="1">
    <citation type="submission" date="2024-11" db="EMBL/GenBank/DDBJ databases">
        <title>Chromosome-level genome assembly of the freshwater bivalve Anodonta woodiana.</title>
        <authorList>
            <person name="Chen X."/>
        </authorList>
    </citation>
    <scope>NUCLEOTIDE SEQUENCE [LARGE SCALE GENOMIC DNA]</scope>
    <source>
        <strain evidence="13">MN2024</strain>
        <tissue evidence="13">Gills</tissue>
    </source>
</reference>
<dbReference type="InterPro" id="IPR024156">
    <property type="entry name" value="Small_GTPase_ARF"/>
</dbReference>
<evidence type="ECO:0000256" key="1">
    <source>
        <dbReference type="ARBA" id="ARBA00004555"/>
    </source>
</evidence>
<comment type="caution">
    <text evidence="13">The sequence shown here is derived from an EMBL/GenBank/DDBJ whole genome shotgun (WGS) entry which is preliminary data.</text>
</comment>
<keyword evidence="14" id="KW-1185">Reference proteome</keyword>
<dbReference type="PROSITE" id="PS51417">
    <property type="entry name" value="ARF"/>
    <property type="match status" value="1"/>
</dbReference>
<dbReference type="GO" id="GO:0005794">
    <property type="term" value="C:Golgi apparatus"/>
    <property type="evidence" value="ECO:0007669"/>
    <property type="project" value="UniProtKB-SubCell"/>
</dbReference>
<feature type="binding site" evidence="11">
    <location>
        <begin position="79"/>
        <end position="82"/>
    </location>
    <ligand>
        <name>GTP</name>
        <dbReference type="ChEBI" id="CHEBI:37565"/>
    </ligand>
</feature>
<keyword evidence="6" id="KW-0931">ER-Golgi transport</keyword>
<organism evidence="13 14">
    <name type="scientific">Sinanodonta woodiana</name>
    <name type="common">Chinese pond mussel</name>
    <name type="synonym">Anodonta woodiana</name>
    <dbReference type="NCBI Taxonomy" id="1069815"/>
    <lineage>
        <taxon>Eukaryota</taxon>
        <taxon>Metazoa</taxon>
        <taxon>Spiralia</taxon>
        <taxon>Lophotrochozoa</taxon>
        <taxon>Mollusca</taxon>
        <taxon>Bivalvia</taxon>
        <taxon>Autobranchia</taxon>
        <taxon>Heteroconchia</taxon>
        <taxon>Palaeoheterodonta</taxon>
        <taxon>Unionida</taxon>
        <taxon>Unionoidea</taxon>
        <taxon>Unionidae</taxon>
        <taxon>Unioninae</taxon>
        <taxon>Sinanodonta</taxon>
    </lineage>
</organism>
<accession>A0ABD3WJT4</accession>
<dbReference type="InterPro" id="IPR027417">
    <property type="entry name" value="P-loop_NTPase"/>
</dbReference>
<keyword evidence="4" id="KW-0519">Myristate</keyword>
<protein>
    <submittedName>
        <fullName evidence="13">Uncharacterized protein</fullName>
    </submittedName>
</protein>
<dbReference type="FunFam" id="3.40.50.300:FF:003500">
    <property type="entry name" value="ADP-ribosylation factor 1"/>
    <property type="match status" value="1"/>
</dbReference>
<evidence type="ECO:0000313" key="13">
    <source>
        <dbReference type="EMBL" id="KAL3873468.1"/>
    </source>
</evidence>
<dbReference type="PANTHER" id="PTHR11711">
    <property type="entry name" value="ADP RIBOSYLATION FACTOR-RELATED"/>
    <property type="match status" value="1"/>
</dbReference>
<keyword evidence="7" id="KW-0653">Protein transport</keyword>
<dbReference type="GO" id="GO:0016192">
    <property type="term" value="P:vesicle-mediated transport"/>
    <property type="evidence" value="ECO:0007669"/>
    <property type="project" value="UniProtKB-KW"/>
</dbReference>
<keyword evidence="5 11" id="KW-0547">Nucleotide-binding</keyword>
<dbReference type="Proteomes" id="UP001634394">
    <property type="component" value="Unassembled WGS sequence"/>
</dbReference>
<name>A0ABD3WJT4_SINWO</name>